<gene>
    <name evidence="1" type="ORF">SCALOS_LOCUS11421</name>
</gene>
<evidence type="ECO:0000313" key="2">
    <source>
        <dbReference type="Proteomes" id="UP000789860"/>
    </source>
</evidence>
<feature type="non-terminal residue" evidence="1">
    <location>
        <position position="1"/>
    </location>
</feature>
<keyword evidence="2" id="KW-1185">Reference proteome</keyword>
<organism evidence="1 2">
    <name type="scientific">Scutellospora calospora</name>
    <dbReference type="NCBI Taxonomy" id="85575"/>
    <lineage>
        <taxon>Eukaryota</taxon>
        <taxon>Fungi</taxon>
        <taxon>Fungi incertae sedis</taxon>
        <taxon>Mucoromycota</taxon>
        <taxon>Glomeromycotina</taxon>
        <taxon>Glomeromycetes</taxon>
        <taxon>Diversisporales</taxon>
        <taxon>Gigasporaceae</taxon>
        <taxon>Scutellospora</taxon>
    </lineage>
</organism>
<reference evidence="1" key="1">
    <citation type="submission" date="2021-06" db="EMBL/GenBank/DDBJ databases">
        <authorList>
            <person name="Kallberg Y."/>
            <person name="Tangrot J."/>
            <person name="Rosling A."/>
        </authorList>
    </citation>
    <scope>NUCLEOTIDE SEQUENCE</scope>
    <source>
        <strain evidence="1">AU212A</strain>
    </source>
</reference>
<protein>
    <submittedName>
        <fullName evidence="1">4368_t:CDS:1</fullName>
    </submittedName>
</protein>
<feature type="non-terminal residue" evidence="1">
    <location>
        <position position="59"/>
    </location>
</feature>
<proteinExistence type="predicted"/>
<dbReference type="EMBL" id="CAJVPM010049732">
    <property type="protein sequence ID" value="CAG8725711.1"/>
    <property type="molecule type" value="Genomic_DNA"/>
</dbReference>
<sequence>IWRKLEKEAIQLTGLEALTKLDLTLKTYKHQAAYKLKQSNSVKKEGKQNLDQLCKTLLE</sequence>
<evidence type="ECO:0000313" key="1">
    <source>
        <dbReference type="EMBL" id="CAG8725711.1"/>
    </source>
</evidence>
<comment type="caution">
    <text evidence="1">The sequence shown here is derived from an EMBL/GenBank/DDBJ whole genome shotgun (WGS) entry which is preliminary data.</text>
</comment>
<accession>A0ACA9PVC2</accession>
<dbReference type="Proteomes" id="UP000789860">
    <property type="component" value="Unassembled WGS sequence"/>
</dbReference>
<name>A0ACA9PVC2_9GLOM</name>